<dbReference type="InterPro" id="IPR029903">
    <property type="entry name" value="RmlD-like-bd"/>
</dbReference>
<reference evidence="2 3" key="1">
    <citation type="journal article" date="2017" name="ISME J.">
        <title>Energy and carbon metabolisms in a deep terrestrial subsurface fluid microbial community.</title>
        <authorList>
            <person name="Momper L."/>
            <person name="Jungbluth S.P."/>
            <person name="Lee M.D."/>
            <person name="Amend J.P."/>
        </authorList>
    </citation>
    <scope>NUCLEOTIDE SEQUENCE [LARGE SCALE GENOMIC DNA]</scope>
    <source>
        <strain evidence="2">SURF_26</strain>
    </source>
</reference>
<dbReference type="Proteomes" id="UP000266426">
    <property type="component" value="Unassembled WGS sequence"/>
</dbReference>
<dbReference type="PANTHER" id="PTHR43242">
    <property type="entry name" value="NAD(P)-BINDING ROSSMANN-FOLD SUPERFAMILY PROTEIN"/>
    <property type="match status" value="1"/>
</dbReference>
<evidence type="ECO:0000313" key="2">
    <source>
        <dbReference type="EMBL" id="RJP56046.1"/>
    </source>
</evidence>
<feature type="domain" description="RmlD-like substrate binding" evidence="1">
    <location>
        <begin position="11"/>
        <end position="294"/>
    </location>
</feature>
<accession>A0A3A4QV03</accession>
<dbReference type="AlphaFoldDB" id="A0A3A4QV03"/>
<name>A0A3A4QV03_9BACT</name>
<protein>
    <submittedName>
        <fullName evidence="2">SDR family oxidoreductase</fullName>
    </submittedName>
</protein>
<dbReference type="EMBL" id="QZJZ01000103">
    <property type="protein sequence ID" value="RJP56046.1"/>
    <property type="molecule type" value="Genomic_DNA"/>
</dbReference>
<dbReference type="Pfam" id="PF04321">
    <property type="entry name" value="RmlD_sub_bind"/>
    <property type="match status" value="1"/>
</dbReference>
<gene>
    <name evidence="2" type="ORF">C4541_13095</name>
</gene>
<dbReference type="PANTHER" id="PTHR43242:SF1">
    <property type="entry name" value="NAD(P)-BINDING ROSSMANN-FOLD SUPERFAMILY PROTEIN"/>
    <property type="match status" value="1"/>
</dbReference>
<evidence type="ECO:0000313" key="3">
    <source>
        <dbReference type="Proteomes" id="UP000266426"/>
    </source>
</evidence>
<dbReference type="CDD" id="cd05254">
    <property type="entry name" value="dTDP_HR_like_SDR_e"/>
    <property type="match status" value="1"/>
</dbReference>
<dbReference type="Gene3D" id="3.40.50.720">
    <property type="entry name" value="NAD(P)-binding Rossmann-like Domain"/>
    <property type="match status" value="1"/>
</dbReference>
<sequence>MTRSDQNPVSMLITGASGFLGSNAARYFADKADVAAHGYKTAPAVANTRTAMFNLESEQEIRDAIRIARPDIVIHFAALKSPDDCKQYPQYARRINIDGTRHIINYANDIGVPVIFISTDLVFDGRKGSYTESDTPNPVNYYGETKLIAEDITLSALNKNRVCRITLAYGKRFSSAPGGYLDSFLQSYNSNKTQNLFTDQWRTPLFSGDLCSVLDALCFNLLEGKLDDCSRLYHIGGAEKMSRYELGKAICSVFQLNEELINPVTMDQSPLAAERGKDCSMDITTARTELSYAPAPVLESLTFDKTIRQKERNHGSISSN</sequence>
<organism evidence="2 3">
    <name type="scientific">Candidatus Auribacter fodinae</name>
    <dbReference type="NCBI Taxonomy" id="2093366"/>
    <lineage>
        <taxon>Bacteria</taxon>
        <taxon>Pseudomonadati</taxon>
        <taxon>Candidatus Auribacterota</taxon>
        <taxon>Candidatus Auribacteria</taxon>
        <taxon>Candidatus Auribacterales</taxon>
        <taxon>Candidatus Auribacteraceae</taxon>
        <taxon>Candidatus Auribacter</taxon>
    </lineage>
</organism>
<proteinExistence type="predicted"/>
<dbReference type="InterPro" id="IPR036291">
    <property type="entry name" value="NAD(P)-bd_dom_sf"/>
</dbReference>
<comment type="caution">
    <text evidence="2">The sequence shown here is derived from an EMBL/GenBank/DDBJ whole genome shotgun (WGS) entry which is preliminary data.</text>
</comment>
<dbReference type="SUPFAM" id="SSF51735">
    <property type="entry name" value="NAD(P)-binding Rossmann-fold domains"/>
    <property type="match status" value="1"/>
</dbReference>
<evidence type="ECO:0000259" key="1">
    <source>
        <dbReference type="Pfam" id="PF04321"/>
    </source>
</evidence>